<dbReference type="SUPFAM" id="SSF161098">
    <property type="entry name" value="MetI-like"/>
    <property type="match status" value="1"/>
</dbReference>
<sequence>MPISKPILATVGLLIGIGYWNDWYNGLLYLTNTKLFSLQNYLNRILLDIQFMTQSMAGSAEAANA</sequence>
<evidence type="ECO:0000256" key="2">
    <source>
        <dbReference type="ARBA" id="ARBA00022692"/>
    </source>
</evidence>
<keyword evidence="2" id="KW-0812">Transmembrane</keyword>
<gene>
    <name evidence="5" type="ORF">OBE_05888</name>
</gene>
<comment type="subcellular location">
    <subcellularLocation>
        <location evidence="1">Membrane</location>
        <topology evidence="1">Multi-pass membrane protein</topology>
    </subcellularLocation>
</comment>
<protein>
    <submittedName>
        <fullName evidence="5">Binding-protein-dependent transport system inner membrane component</fullName>
    </submittedName>
</protein>
<keyword evidence="3" id="KW-1133">Transmembrane helix</keyword>
<keyword evidence="4" id="KW-0472">Membrane</keyword>
<evidence type="ECO:0000256" key="3">
    <source>
        <dbReference type="ARBA" id="ARBA00022989"/>
    </source>
</evidence>
<reference evidence="5" key="1">
    <citation type="journal article" date="2013" name="Environ. Microbiol.">
        <title>Microbiota from the distal guts of lean and obese adolescents exhibit partial functional redundancy besides clear differences in community structure.</title>
        <authorList>
            <person name="Ferrer M."/>
            <person name="Ruiz A."/>
            <person name="Lanza F."/>
            <person name="Haange S.B."/>
            <person name="Oberbach A."/>
            <person name="Till H."/>
            <person name="Bargiela R."/>
            <person name="Campoy C."/>
            <person name="Segura M.T."/>
            <person name="Richter M."/>
            <person name="von Bergen M."/>
            <person name="Seifert J."/>
            <person name="Suarez A."/>
        </authorList>
    </citation>
    <scope>NUCLEOTIDE SEQUENCE</scope>
</reference>
<proteinExistence type="predicted"/>
<evidence type="ECO:0000313" key="5">
    <source>
        <dbReference type="EMBL" id="EKC66548.1"/>
    </source>
</evidence>
<dbReference type="InterPro" id="IPR035906">
    <property type="entry name" value="MetI-like_sf"/>
</dbReference>
<feature type="non-terminal residue" evidence="5">
    <location>
        <position position="65"/>
    </location>
</feature>
<evidence type="ECO:0000256" key="4">
    <source>
        <dbReference type="ARBA" id="ARBA00023136"/>
    </source>
</evidence>
<comment type="caution">
    <text evidence="5">The sequence shown here is derived from an EMBL/GenBank/DDBJ whole genome shotgun (WGS) entry which is preliminary data.</text>
</comment>
<dbReference type="AlphaFoldDB" id="K1TAA8"/>
<dbReference type="EMBL" id="AJWZ01004045">
    <property type="protein sequence ID" value="EKC66548.1"/>
    <property type="molecule type" value="Genomic_DNA"/>
</dbReference>
<dbReference type="GO" id="GO:0016020">
    <property type="term" value="C:membrane"/>
    <property type="evidence" value="ECO:0007669"/>
    <property type="project" value="UniProtKB-SubCell"/>
</dbReference>
<organism evidence="5">
    <name type="scientific">human gut metagenome</name>
    <dbReference type="NCBI Taxonomy" id="408170"/>
    <lineage>
        <taxon>unclassified sequences</taxon>
        <taxon>metagenomes</taxon>
        <taxon>organismal metagenomes</taxon>
    </lineage>
</organism>
<name>K1TAA8_9ZZZZ</name>
<dbReference type="Gene3D" id="1.10.3720.10">
    <property type="entry name" value="MetI-like"/>
    <property type="match status" value="1"/>
</dbReference>
<accession>K1TAA8</accession>
<evidence type="ECO:0000256" key="1">
    <source>
        <dbReference type="ARBA" id="ARBA00004141"/>
    </source>
</evidence>